<comment type="caution">
    <text evidence="1">The sequence shown here is derived from an EMBL/GenBank/DDBJ whole genome shotgun (WGS) entry which is preliminary data.</text>
</comment>
<dbReference type="Proteomes" id="UP001291912">
    <property type="component" value="Unassembled WGS sequence"/>
</dbReference>
<dbReference type="EMBL" id="JAWJYN010000001">
    <property type="protein sequence ID" value="MDZ8160466.1"/>
    <property type="molecule type" value="Genomic_DNA"/>
</dbReference>
<evidence type="ECO:0000313" key="2">
    <source>
        <dbReference type="Proteomes" id="UP001291912"/>
    </source>
</evidence>
<sequence length="383" mass="40193">MTSIVKAANAAEFLALVPRLAGYQPSESLVLVPFVGTRTAGVMRVDLPVAADADEIDRCAATFLGMVCRLPDVDGFAAIVYTAAGFAGGMPHRRLLDALITRADAAGLRVTDALCVAGDGWGSAFDPECPEGGHDLDRIERGAAAMPDLSAPTGDQNTGASLPAADLATKERVARALTQLDTAVRAVFGEASDTSERIDPQALAAIHALDDLPALFEDVVEAESGTAAAFDLALLTWCLARPALRDVALVQWCGTVLDGDEALDAQARWEEGMAYPTELAERMWGEGASPDAERLLRALEASLQAAAAAPRDRRAGALATCAWLSWALGRSTHAGAFAEMAFEVEPDHGLAGIVLTMVGAGHLPAWAFRTPHTGIRPRTDAEE</sequence>
<organism evidence="1 2">
    <name type="scientific">Microbacterium aquimaris</name>
    <dbReference type="NCBI Taxonomy" id="459816"/>
    <lineage>
        <taxon>Bacteria</taxon>
        <taxon>Bacillati</taxon>
        <taxon>Actinomycetota</taxon>
        <taxon>Actinomycetes</taxon>
        <taxon>Micrococcales</taxon>
        <taxon>Microbacteriaceae</taxon>
        <taxon>Microbacterium</taxon>
    </lineage>
</organism>
<proteinExistence type="predicted"/>
<dbReference type="Pfam" id="PF13830">
    <property type="entry name" value="DUF4192"/>
    <property type="match status" value="1"/>
</dbReference>
<keyword evidence="2" id="KW-1185">Reference proteome</keyword>
<protein>
    <submittedName>
        <fullName evidence="1">DUF4192 family protein</fullName>
    </submittedName>
</protein>
<evidence type="ECO:0000313" key="1">
    <source>
        <dbReference type="EMBL" id="MDZ8160466.1"/>
    </source>
</evidence>
<accession>A0ABU5N2Z7</accession>
<dbReference type="RefSeq" id="WP_194423183.1">
    <property type="nucleotide sequence ID" value="NZ_BAAAPT010000001.1"/>
</dbReference>
<reference evidence="1 2" key="1">
    <citation type="submission" date="2023-10" db="EMBL/GenBank/DDBJ databases">
        <title>Microbacterium xanthum sp. nov., isolated from seaweed.</title>
        <authorList>
            <person name="Lee S.D."/>
        </authorList>
    </citation>
    <scope>NUCLEOTIDE SEQUENCE [LARGE SCALE GENOMIC DNA]</scope>
    <source>
        <strain evidence="1 2">KCTC 19124</strain>
    </source>
</reference>
<name>A0ABU5N2Z7_9MICO</name>
<gene>
    <name evidence="1" type="ORF">R2Q92_01360</name>
</gene>
<dbReference type="InterPro" id="IPR025447">
    <property type="entry name" value="DUF4192"/>
</dbReference>